<protein>
    <submittedName>
        <fullName evidence="1">Uncharacterized protein</fullName>
    </submittedName>
</protein>
<name>X8DN07_MYCXE</name>
<accession>X8DN07</accession>
<proteinExistence type="predicted"/>
<dbReference type="AlphaFoldDB" id="X8DN07"/>
<dbReference type="EMBL" id="JAOB01000013">
    <property type="protein sequence ID" value="EUA68835.1"/>
    <property type="molecule type" value="Genomic_DNA"/>
</dbReference>
<evidence type="ECO:0000313" key="1">
    <source>
        <dbReference type="EMBL" id="EUA68835.1"/>
    </source>
</evidence>
<dbReference type="PATRIC" id="fig|1299334.3.peg.1514"/>
<comment type="caution">
    <text evidence="1">The sequence shown here is derived from an EMBL/GenBank/DDBJ whole genome shotgun (WGS) entry which is preliminary data.</text>
</comment>
<sequence>MMDWRWVSWPELRAAAELSWPLSPWAAARFCCWRMPTLGAGARAAGTGARV</sequence>
<gene>
    <name evidence="1" type="ORF">I553_2023</name>
</gene>
<organism evidence="1">
    <name type="scientific">Mycobacterium xenopi 4042</name>
    <dbReference type="NCBI Taxonomy" id="1299334"/>
    <lineage>
        <taxon>Bacteria</taxon>
        <taxon>Bacillati</taxon>
        <taxon>Actinomycetota</taxon>
        <taxon>Actinomycetes</taxon>
        <taxon>Mycobacteriales</taxon>
        <taxon>Mycobacteriaceae</taxon>
        <taxon>Mycobacterium</taxon>
    </lineage>
</organism>
<reference evidence="1" key="1">
    <citation type="submission" date="2014-01" db="EMBL/GenBank/DDBJ databases">
        <authorList>
            <person name="Brown-Elliot B."/>
            <person name="Wallace R."/>
            <person name="Lenaerts A."/>
            <person name="Ordway D."/>
            <person name="DeGroote M.A."/>
            <person name="Parker T."/>
            <person name="Sizemore C."/>
            <person name="Tallon L.J."/>
            <person name="Sadzewicz L.K."/>
            <person name="Sengamalay N."/>
            <person name="Fraser C.M."/>
            <person name="Hine E."/>
            <person name="Shefchek K.A."/>
            <person name="Das S.P."/>
            <person name="Tettelin H."/>
        </authorList>
    </citation>
    <scope>NUCLEOTIDE SEQUENCE [LARGE SCALE GENOMIC DNA]</scope>
    <source>
        <strain evidence="1">4042</strain>
    </source>
</reference>